<dbReference type="AlphaFoldDB" id="A0A9P6QKM4"/>
<sequence length="372" mass="41082">MLSAGDQTEIGERGINLSGGQKQRVSLARAAYQDADIYILDDPLSAVDAHVDQHLWQNLIGPEGLLKDKTRLLVTHGIHHLENVDQIVVLKDGVISETGEYQHLMNARGAFYQLIKDFSVTKKKKKHGKKALTRQEQLVEDNGGESTANASASSSIRKSGSESDTEGELDLTEGSIAADEAMAPSKKPAPVEDAKGDTGELIADERMEEGKVGWRVAIVYAKAASIRNAILCLVLFVLAQACHISTNFWLRFWISDTEERDRSGQVGRPVSYYLQGYGMLVILYMLLNVTVNYTTLVICGVQASKVLHENLLIRVLRLPMSFFDVTPMGRIVNRFSSDIYSIDSQMPEEWNLLFTFGAIIGGTLFVIAYSTP</sequence>
<organism evidence="12 13">
    <name type="scientific">Linnemannia gamsii</name>
    <dbReference type="NCBI Taxonomy" id="64522"/>
    <lineage>
        <taxon>Eukaryota</taxon>
        <taxon>Fungi</taxon>
        <taxon>Fungi incertae sedis</taxon>
        <taxon>Mucoromycota</taxon>
        <taxon>Mortierellomycotina</taxon>
        <taxon>Mortierellomycetes</taxon>
        <taxon>Mortierellales</taxon>
        <taxon>Mortierellaceae</taxon>
        <taxon>Linnemannia</taxon>
    </lineage>
</organism>
<dbReference type="Proteomes" id="UP000823405">
    <property type="component" value="Unassembled WGS sequence"/>
</dbReference>
<evidence type="ECO:0000256" key="6">
    <source>
        <dbReference type="ARBA" id="ARBA00022840"/>
    </source>
</evidence>
<keyword evidence="5" id="KW-0547">Nucleotide-binding</keyword>
<dbReference type="InterPro" id="IPR027417">
    <property type="entry name" value="P-loop_NTPase"/>
</dbReference>
<dbReference type="SUPFAM" id="SSF52540">
    <property type="entry name" value="P-loop containing nucleoside triphosphate hydrolases"/>
    <property type="match status" value="1"/>
</dbReference>
<dbReference type="Gene3D" id="1.20.1560.10">
    <property type="entry name" value="ABC transporter type 1, transmembrane domain"/>
    <property type="match status" value="1"/>
</dbReference>
<dbReference type="PROSITE" id="PS50929">
    <property type="entry name" value="ABC_TM1F"/>
    <property type="match status" value="1"/>
</dbReference>
<keyword evidence="7 10" id="KW-1133">Transmembrane helix</keyword>
<keyword evidence="3 10" id="KW-0812">Transmembrane</keyword>
<keyword evidence="13" id="KW-1185">Reference proteome</keyword>
<dbReference type="PANTHER" id="PTHR24223:SF443">
    <property type="entry name" value="MULTIDRUG-RESISTANCE LIKE PROTEIN 1, ISOFORM I"/>
    <property type="match status" value="1"/>
</dbReference>
<evidence type="ECO:0000256" key="1">
    <source>
        <dbReference type="ARBA" id="ARBA00004127"/>
    </source>
</evidence>
<protein>
    <submittedName>
        <fullName evidence="12">Multidrug resistance-associated protein 1</fullName>
    </submittedName>
</protein>
<evidence type="ECO:0000256" key="2">
    <source>
        <dbReference type="ARBA" id="ARBA00022448"/>
    </source>
</evidence>
<gene>
    <name evidence="12" type="primary">ABCC1_10</name>
    <name evidence="12" type="ORF">BGZ97_009903</name>
</gene>
<keyword evidence="8 10" id="KW-0472">Membrane</keyword>
<keyword evidence="4" id="KW-0677">Repeat</keyword>
<dbReference type="GO" id="GO:0000329">
    <property type="term" value="C:fungal-type vacuole membrane"/>
    <property type="evidence" value="ECO:0007669"/>
    <property type="project" value="UniProtKB-ARBA"/>
</dbReference>
<evidence type="ECO:0000313" key="12">
    <source>
        <dbReference type="EMBL" id="KAG0277454.1"/>
    </source>
</evidence>
<evidence type="ECO:0000256" key="9">
    <source>
        <dbReference type="SAM" id="MobiDB-lite"/>
    </source>
</evidence>
<comment type="subcellular location">
    <subcellularLocation>
        <location evidence="1">Endomembrane system</location>
        <topology evidence="1">Multi-pass membrane protein</topology>
    </subcellularLocation>
</comment>
<feature type="region of interest" description="Disordered" evidence="9">
    <location>
        <begin position="126"/>
        <end position="197"/>
    </location>
</feature>
<proteinExistence type="predicted"/>
<dbReference type="SUPFAM" id="SSF90123">
    <property type="entry name" value="ABC transporter transmembrane region"/>
    <property type="match status" value="1"/>
</dbReference>
<feature type="transmembrane region" description="Helical" evidence="10">
    <location>
        <begin position="352"/>
        <end position="371"/>
    </location>
</feature>
<dbReference type="InterPro" id="IPR036640">
    <property type="entry name" value="ABC1_TM_sf"/>
</dbReference>
<dbReference type="InterPro" id="IPR011527">
    <property type="entry name" value="ABC1_TM_dom"/>
</dbReference>
<keyword evidence="6" id="KW-0067">ATP-binding</keyword>
<dbReference type="Gene3D" id="3.40.50.300">
    <property type="entry name" value="P-loop containing nucleotide triphosphate hydrolases"/>
    <property type="match status" value="1"/>
</dbReference>
<evidence type="ECO:0000256" key="7">
    <source>
        <dbReference type="ARBA" id="ARBA00022989"/>
    </source>
</evidence>
<evidence type="ECO:0000313" key="13">
    <source>
        <dbReference type="Proteomes" id="UP000823405"/>
    </source>
</evidence>
<dbReference type="InterPro" id="IPR050173">
    <property type="entry name" value="ABC_transporter_C-like"/>
</dbReference>
<evidence type="ECO:0000256" key="5">
    <source>
        <dbReference type="ARBA" id="ARBA00022741"/>
    </source>
</evidence>
<evidence type="ECO:0000256" key="8">
    <source>
        <dbReference type="ARBA" id="ARBA00023136"/>
    </source>
</evidence>
<feature type="compositionally biased region" description="Low complexity" evidence="9">
    <location>
        <begin position="148"/>
        <end position="158"/>
    </location>
</feature>
<comment type="caution">
    <text evidence="12">The sequence shown here is derived from an EMBL/GenBank/DDBJ whole genome shotgun (WGS) entry which is preliminary data.</text>
</comment>
<dbReference type="PANTHER" id="PTHR24223">
    <property type="entry name" value="ATP-BINDING CASSETTE SUB-FAMILY C"/>
    <property type="match status" value="1"/>
</dbReference>
<dbReference type="OrthoDB" id="6500128at2759"/>
<evidence type="ECO:0000256" key="3">
    <source>
        <dbReference type="ARBA" id="ARBA00022692"/>
    </source>
</evidence>
<dbReference type="InterPro" id="IPR003439">
    <property type="entry name" value="ABC_transporter-like_ATP-bd"/>
</dbReference>
<evidence type="ECO:0000259" key="11">
    <source>
        <dbReference type="PROSITE" id="PS50929"/>
    </source>
</evidence>
<reference evidence="12" key="1">
    <citation type="journal article" date="2020" name="Fungal Divers.">
        <title>Resolving the Mortierellaceae phylogeny through synthesis of multi-gene phylogenetics and phylogenomics.</title>
        <authorList>
            <person name="Vandepol N."/>
            <person name="Liber J."/>
            <person name="Desiro A."/>
            <person name="Na H."/>
            <person name="Kennedy M."/>
            <person name="Barry K."/>
            <person name="Grigoriev I.V."/>
            <person name="Miller A.N."/>
            <person name="O'Donnell K."/>
            <person name="Stajich J.E."/>
            <person name="Bonito G."/>
        </authorList>
    </citation>
    <scope>NUCLEOTIDE SEQUENCE</scope>
    <source>
        <strain evidence="12">NVP60</strain>
    </source>
</reference>
<dbReference type="EMBL" id="JAAAIN010004906">
    <property type="protein sequence ID" value="KAG0277454.1"/>
    <property type="molecule type" value="Genomic_DNA"/>
</dbReference>
<dbReference type="GO" id="GO:0016887">
    <property type="term" value="F:ATP hydrolysis activity"/>
    <property type="evidence" value="ECO:0007669"/>
    <property type="project" value="InterPro"/>
</dbReference>
<evidence type="ECO:0000256" key="4">
    <source>
        <dbReference type="ARBA" id="ARBA00022737"/>
    </source>
</evidence>
<dbReference type="Pfam" id="PF00664">
    <property type="entry name" value="ABC_membrane"/>
    <property type="match status" value="1"/>
</dbReference>
<dbReference type="Pfam" id="PF00005">
    <property type="entry name" value="ABC_tran"/>
    <property type="match status" value="1"/>
</dbReference>
<feature type="non-terminal residue" evidence="12">
    <location>
        <position position="372"/>
    </location>
</feature>
<dbReference type="GO" id="GO:0140359">
    <property type="term" value="F:ABC-type transporter activity"/>
    <property type="evidence" value="ECO:0007669"/>
    <property type="project" value="InterPro"/>
</dbReference>
<evidence type="ECO:0000256" key="10">
    <source>
        <dbReference type="SAM" id="Phobius"/>
    </source>
</evidence>
<feature type="transmembrane region" description="Helical" evidence="10">
    <location>
        <begin position="274"/>
        <end position="299"/>
    </location>
</feature>
<dbReference type="GO" id="GO:0005524">
    <property type="term" value="F:ATP binding"/>
    <property type="evidence" value="ECO:0007669"/>
    <property type="project" value="UniProtKB-KW"/>
</dbReference>
<feature type="transmembrane region" description="Helical" evidence="10">
    <location>
        <begin position="230"/>
        <end position="254"/>
    </location>
</feature>
<name>A0A9P6QKM4_9FUNG</name>
<keyword evidence="2" id="KW-0813">Transport</keyword>
<feature type="domain" description="ABC transmembrane type-1" evidence="11">
    <location>
        <begin position="230"/>
        <end position="372"/>
    </location>
</feature>
<accession>A0A9P6QKM4</accession>
<dbReference type="GO" id="GO:0012505">
    <property type="term" value="C:endomembrane system"/>
    <property type="evidence" value="ECO:0007669"/>
    <property type="project" value="UniProtKB-SubCell"/>
</dbReference>